<reference evidence="3" key="2">
    <citation type="submission" date="2021-04" db="EMBL/GenBank/DDBJ databases">
        <authorList>
            <person name="Podell S."/>
        </authorList>
    </citation>
    <scope>NUCLEOTIDE SEQUENCE</scope>
    <source>
        <strain evidence="3">Hildebrandi</strain>
    </source>
</reference>
<evidence type="ECO:0000313" key="4">
    <source>
        <dbReference type="Proteomes" id="UP000693970"/>
    </source>
</evidence>
<feature type="chain" id="PRO_5039913559" evidence="1">
    <location>
        <begin position="22"/>
        <end position="317"/>
    </location>
</feature>
<dbReference type="GO" id="GO:0051536">
    <property type="term" value="F:iron-sulfur cluster binding"/>
    <property type="evidence" value="ECO:0007669"/>
    <property type="project" value="InterPro"/>
</dbReference>
<dbReference type="OrthoDB" id="5987010at2759"/>
<dbReference type="InterPro" id="IPR001041">
    <property type="entry name" value="2Fe-2S_ferredoxin-type"/>
</dbReference>
<keyword evidence="1" id="KW-0732">Signal</keyword>
<evidence type="ECO:0000256" key="1">
    <source>
        <dbReference type="SAM" id="SignalP"/>
    </source>
</evidence>
<evidence type="ECO:0000313" key="3">
    <source>
        <dbReference type="EMBL" id="KAG7341526.1"/>
    </source>
</evidence>
<name>A0A9K3KDT0_9STRA</name>
<organism evidence="3 4">
    <name type="scientific">Nitzschia inconspicua</name>
    <dbReference type="NCBI Taxonomy" id="303405"/>
    <lineage>
        <taxon>Eukaryota</taxon>
        <taxon>Sar</taxon>
        <taxon>Stramenopiles</taxon>
        <taxon>Ochrophyta</taxon>
        <taxon>Bacillariophyta</taxon>
        <taxon>Bacillariophyceae</taxon>
        <taxon>Bacillariophycidae</taxon>
        <taxon>Bacillariales</taxon>
        <taxon>Bacillariaceae</taxon>
        <taxon>Nitzschia</taxon>
    </lineage>
</organism>
<dbReference type="AlphaFoldDB" id="A0A9K3KDT0"/>
<feature type="domain" description="2Fe-2S ferredoxin-type" evidence="2">
    <location>
        <begin position="237"/>
        <end position="288"/>
    </location>
</feature>
<dbReference type="Pfam" id="PF00111">
    <property type="entry name" value="Fer2"/>
    <property type="match status" value="1"/>
</dbReference>
<dbReference type="EMBL" id="JAGRRH010000026">
    <property type="protein sequence ID" value="KAG7341526.1"/>
    <property type="molecule type" value="Genomic_DNA"/>
</dbReference>
<feature type="signal peptide" evidence="1">
    <location>
        <begin position="1"/>
        <end position="21"/>
    </location>
</feature>
<evidence type="ECO:0000259" key="2">
    <source>
        <dbReference type="Pfam" id="PF00111"/>
    </source>
</evidence>
<dbReference type="CDD" id="cd00207">
    <property type="entry name" value="fer2"/>
    <property type="match status" value="1"/>
</dbReference>
<sequence length="317" mass="34740">MKPFPSVALLAVSALFWRSGAFLHQTMTIRRSLSSLPPAASVDQDVADWLDTVAQKLRLQVYDLDTGVYGLESKDPDYGIEVIRTFLHISDEDDSLGLELTEVAHGRSDHRGLVLVSAILEEEVAKNKPIHVGDTIVGVFVGENFKESTTDMDYDDTVDVLSRAKEYAKSVGGSTISLELNRLVKRATIHVLVEDETGHDAVKFDAKAGDNLRSLLMHHHASLYGNGKAALHRLDQPTLTNDCGGEGICGTCLVKINEGMSHLNAIGPQEYSILQGRPESWRASCKTVVGADNEEGSTLRIRLHPWIPSEADARLQM</sequence>
<reference evidence="3" key="1">
    <citation type="journal article" date="2021" name="Sci. Rep.">
        <title>Diploid genomic architecture of Nitzschia inconspicua, an elite biomass production diatom.</title>
        <authorList>
            <person name="Oliver A."/>
            <person name="Podell S."/>
            <person name="Pinowska A."/>
            <person name="Traller J.C."/>
            <person name="Smith S.R."/>
            <person name="McClure R."/>
            <person name="Beliaev A."/>
            <person name="Bohutskyi P."/>
            <person name="Hill E.A."/>
            <person name="Rabines A."/>
            <person name="Zheng H."/>
            <person name="Allen L.Z."/>
            <person name="Kuo A."/>
            <person name="Grigoriev I.V."/>
            <person name="Allen A.E."/>
            <person name="Hazlebeck D."/>
            <person name="Allen E.E."/>
        </authorList>
    </citation>
    <scope>NUCLEOTIDE SEQUENCE</scope>
    <source>
        <strain evidence="3">Hildebrandi</strain>
    </source>
</reference>
<proteinExistence type="predicted"/>
<comment type="caution">
    <text evidence="3">The sequence shown here is derived from an EMBL/GenBank/DDBJ whole genome shotgun (WGS) entry which is preliminary data.</text>
</comment>
<keyword evidence="4" id="KW-1185">Reference proteome</keyword>
<accession>A0A9K3KDT0</accession>
<protein>
    <submittedName>
        <fullName evidence="3">Ferredoxin</fullName>
    </submittedName>
</protein>
<gene>
    <name evidence="3" type="ORF">IV203_023478</name>
</gene>
<dbReference type="Proteomes" id="UP000693970">
    <property type="component" value="Unassembled WGS sequence"/>
</dbReference>